<evidence type="ECO:0000256" key="9">
    <source>
        <dbReference type="ARBA" id="ARBA00023136"/>
    </source>
</evidence>
<keyword evidence="17" id="KW-1185">Reference proteome</keyword>
<dbReference type="GO" id="GO:0015420">
    <property type="term" value="F:ABC-type vitamin B12 transporter activity"/>
    <property type="evidence" value="ECO:0007669"/>
    <property type="project" value="InterPro"/>
</dbReference>
<evidence type="ECO:0000256" key="13">
    <source>
        <dbReference type="SAM" id="SignalP"/>
    </source>
</evidence>
<feature type="chain" id="PRO_5003388830" evidence="13">
    <location>
        <begin position="21"/>
        <end position="616"/>
    </location>
</feature>
<keyword evidence="16" id="KW-0675">Receptor</keyword>
<dbReference type="InterPro" id="IPR010101">
    <property type="entry name" value="B12_transptr_BtuB"/>
</dbReference>
<dbReference type="InterPro" id="IPR000531">
    <property type="entry name" value="Beta-barrel_TonB"/>
</dbReference>
<evidence type="ECO:0000259" key="15">
    <source>
        <dbReference type="Pfam" id="PF07715"/>
    </source>
</evidence>
<comment type="similarity">
    <text evidence="11 12">Belongs to the TonB-dependent receptor family.</text>
</comment>
<keyword evidence="3 11" id="KW-1134">Transmembrane beta strand</keyword>
<dbReference type="NCBIfam" id="TIGR01779">
    <property type="entry name" value="TonB-B12"/>
    <property type="match status" value="1"/>
</dbReference>
<dbReference type="InterPro" id="IPR012910">
    <property type="entry name" value="Plug_dom"/>
</dbReference>
<dbReference type="CDD" id="cd01347">
    <property type="entry name" value="ligand_gated_channel"/>
    <property type="match status" value="1"/>
</dbReference>
<keyword evidence="4 11" id="KW-0812">Transmembrane</keyword>
<dbReference type="EMBL" id="AFWV01000016">
    <property type="protein sequence ID" value="EGV16580.1"/>
    <property type="molecule type" value="Genomic_DNA"/>
</dbReference>
<dbReference type="PROSITE" id="PS52016">
    <property type="entry name" value="TONB_DEPENDENT_REC_3"/>
    <property type="match status" value="1"/>
</dbReference>
<keyword evidence="2 11" id="KW-0813">Transport</keyword>
<keyword evidence="5 13" id="KW-0732">Signal</keyword>
<dbReference type="InterPro" id="IPR039426">
    <property type="entry name" value="TonB-dep_rcpt-like"/>
</dbReference>
<evidence type="ECO:0000256" key="8">
    <source>
        <dbReference type="ARBA" id="ARBA00023114"/>
    </source>
</evidence>
<protein>
    <submittedName>
        <fullName evidence="16">TonB-dependent vitamin B12 receptor</fullName>
    </submittedName>
</protein>
<dbReference type="GO" id="GO:0046930">
    <property type="term" value="C:pore complex"/>
    <property type="evidence" value="ECO:0007669"/>
    <property type="project" value="UniProtKB-KW"/>
</dbReference>
<evidence type="ECO:0000256" key="10">
    <source>
        <dbReference type="ARBA" id="ARBA00023237"/>
    </source>
</evidence>
<evidence type="ECO:0000256" key="12">
    <source>
        <dbReference type="RuleBase" id="RU003357"/>
    </source>
</evidence>
<evidence type="ECO:0000256" key="7">
    <source>
        <dbReference type="ARBA" id="ARBA00023077"/>
    </source>
</evidence>
<evidence type="ECO:0000313" key="16">
    <source>
        <dbReference type="EMBL" id="EGV16580.1"/>
    </source>
</evidence>
<evidence type="ECO:0000256" key="3">
    <source>
        <dbReference type="ARBA" id="ARBA00022452"/>
    </source>
</evidence>
<evidence type="ECO:0000256" key="2">
    <source>
        <dbReference type="ARBA" id="ARBA00022448"/>
    </source>
</evidence>
<evidence type="ECO:0000259" key="14">
    <source>
        <dbReference type="Pfam" id="PF00593"/>
    </source>
</evidence>
<keyword evidence="8" id="KW-0626">Porin</keyword>
<accession>F9UGW0</accession>
<dbReference type="InterPro" id="IPR036942">
    <property type="entry name" value="Beta-barrel_TonB_sf"/>
</dbReference>
<evidence type="ECO:0000256" key="11">
    <source>
        <dbReference type="PROSITE-ProRule" id="PRU01360"/>
    </source>
</evidence>
<dbReference type="Gene3D" id="2.40.170.20">
    <property type="entry name" value="TonB-dependent receptor, beta-barrel domain"/>
    <property type="match status" value="1"/>
</dbReference>
<name>F9UGW0_9GAMM</name>
<gene>
    <name evidence="16" type="ORF">ThimaDRAFT_4163</name>
</gene>
<sequence length="616" mass="66960">MRIPLVAAALSLSFGLPLHADTQTVILDPLVVTATRTPEPEDRTLASVSVIDREEIERRQFRSVPDALRGLPGVTISGSGGAGQPASLFLRGTNAGHVLVLIDGVKVGSATLGTAPLQDLPIAQIERIEVVRGPRSSLYGSEAIGGVIQIFTRRGGGALRPRFSVGAGSFDTASVAGGISGGGERGWFDVGANMEQTDGINACDGRAFPFAGCGVDQPDRDGYRNLGVSARAGYEFSDRAKVDFSLLTSDNRTDFDGSIFAGNLSRSEQQVFGVEGTLRPLDPWTLTLSAGRSQDTYRAFYSDAFVPERFVDSFETERDSFGIQNDLALIPEQLFTLGLDYQVDRISGTVDYTDDSRSNTGVYGQYLGSIGANELAASLRYDDYQQFGGQTTGNVAWGYLFDQGIRVSLSYGTAFKAPTFNDLYYPGFGNPDLSPEESASLELGLTGALPLGRWELSLYETDIDDLIAFDSVTYAPANIASARIRGFEASGLLSIREWDFGASLTLLDPENRSNGPNQGNLLPRRPEQMVQLDLDRRFERWSAGLSLYVAGRTFDDLANSERLDGYTLLGLRAEYAFTPAVRIQGRLENALDEDYQTAYLFNQPGRAFYLTLRYEP</sequence>
<dbReference type="GO" id="GO:0015288">
    <property type="term" value="F:porin activity"/>
    <property type="evidence" value="ECO:0007669"/>
    <property type="project" value="UniProtKB-KW"/>
</dbReference>
<evidence type="ECO:0000256" key="4">
    <source>
        <dbReference type="ARBA" id="ARBA00022692"/>
    </source>
</evidence>
<proteinExistence type="inferred from homology"/>
<feature type="signal peptide" evidence="13">
    <location>
        <begin position="1"/>
        <end position="20"/>
    </location>
</feature>
<dbReference type="Pfam" id="PF07715">
    <property type="entry name" value="Plug"/>
    <property type="match status" value="1"/>
</dbReference>
<dbReference type="GO" id="GO:0009279">
    <property type="term" value="C:cell outer membrane"/>
    <property type="evidence" value="ECO:0007669"/>
    <property type="project" value="UniProtKB-SubCell"/>
</dbReference>
<dbReference type="GO" id="GO:0006811">
    <property type="term" value="P:monoatomic ion transport"/>
    <property type="evidence" value="ECO:0007669"/>
    <property type="project" value="UniProtKB-KW"/>
</dbReference>
<dbReference type="Pfam" id="PF00593">
    <property type="entry name" value="TonB_dep_Rec_b-barrel"/>
    <property type="match status" value="1"/>
</dbReference>
<evidence type="ECO:0000256" key="5">
    <source>
        <dbReference type="ARBA" id="ARBA00022729"/>
    </source>
</evidence>
<dbReference type="AlphaFoldDB" id="F9UGW0"/>
<dbReference type="Gene3D" id="2.170.130.10">
    <property type="entry name" value="TonB-dependent receptor, plug domain"/>
    <property type="match status" value="1"/>
</dbReference>
<reference evidence="16 17" key="1">
    <citation type="submission" date="2011-06" db="EMBL/GenBank/DDBJ databases">
        <title>The draft genome of Thiocapsa marina 5811.</title>
        <authorList>
            <consortium name="US DOE Joint Genome Institute (JGI-PGF)"/>
            <person name="Lucas S."/>
            <person name="Han J."/>
            <person name="Cheng J.-F."/>
            <person name="Goodwin L."/>
            <person name="Pitluck S."/>
            <person name="Peters L."/>
            <person name="Land M.L."/>
            <person name="Hauser L."/>
            <person name="Vogl K."/>
            <person name="Liu Z."/>
            <person name="Imhoff J."/>
            <person name="Thiel V."/>
            <person name="Frigaard N.-U."/>
            <person name="Bryant D."/>
            <person name="Woyke T.J."/>
        </authorList>
    </citation>
    <scope>NUCLEOTIDE SEQUENCE [LARGE SCALE GENOMIC DNA]</scope>
    <source>
        <strain evidence="16 17">5811</strain>
    </source>
</reference>
<keyword evidence="9 11" id="KW-0472">Membrane</keyword>
<dbReference type="eggNOG" id="COG4206">
    <property type="taxonomic scope" value="Bacteria"/>
</dbReference>
<dbReference type="PATRIC" id="fig|768671.3.peg.4395"/>
<dbReference type="SUPFAM" id="SSF56935">
    <property type="entry name" value="Porins"/>
    <property type="match status" value="1"/>
</dbReference>
<keyword evidence="7 12" id="KW-0798">TonB box</keyword>
<dbReference type="InterPro" id="IPR037066">
    <property type="entry name" value="Plug_dom_sf"/>
</dbReference>
<organism evidence="16 17">
    <name type="scientific">Thiocapsa marina 5811</name>
    <dbReference type="NCBI Taxonomy" id="768671"/>
    <lineage>
        <taxon>Bacteria</taxon>
        <taxon>Pseudomonadati</taxon>
        <taxon>Pseudomonadota</taxon>
        <taxon>Gammaproteobacteria</taxon>
        <taxon>Chromatiales</taxon>
        <taxon>Chromatiaceae</taxon>
        <taxon>Thiocapsa</taxon>
    </lineage>
</organism>
<keyword evidence="6" id="KW-0406">Ion transport</keyword>
<feature type="domain" description="TonB-dependent receptor-like beta-barrel" evidence="14">
    <location>
        <begin position="238"/>
        <end position="589"/>
    </location>
</feature>
<dbReference type="STRING" id="768671.ThimaDRAFT_4163"/>
<evidence type="ECO:0000256" key="1">
    <source>
        <dbReference type="ARBA" id="ARBA00004571"/>
    </source>
</evidence>
<dbReference type="OrthoDB" id="9815954at2"/>
<evidence type="ECO:0000313" key="17">
    <source>
        <dbReference type="Proteomes" id="UP000005459"/>
    </source>
</evidence>
<dbReference type="PANTHER" id="PTHR30069">
    <property type="entry name" value="TONB-DEPENDENT OUTER MEMBRANE RECEPTOR"/>
    <property type="match status" value="1"/>
</dbReference>
<feature type="domain" description="TonB-dependent receptor plug" evidence="15">
    <location>
        <begin position="43"/>
        <end position="147"/>
    </location>
</feature>
<dbReference type="PANTHER" id="PTHR30069:SF53">
    <property type="entry name" value="COLICIN I RECEPTOR-RELATED"/>
    <property type="match status" value="1"/>
</dbReference>
<dbReference type="RefSeq" id="WP_007195035.1">
    <property type="nucleotide sequence ID" value="NZ_AFWV01000016.1"/>
</dbReference>
<comment type="subcellular location">
    <subcellularLocation>
        <location evidence="1 11">Cell outer membrane</location>
        <topology evidence="1 11">Multi-pass membrane protein</topology>
    </subcellularLocation>
</comment>
<dbReference type="Proteomes" id="UP000005459">
    <property type="component" value="Unassembled WGS sequence"/>
</dbReference>
<keyword evidence="10 11" id="KW-0998">Cell outer membrane</keyword>
<evidence type="ECO:0000256" key="6">
    <source>
        <dbReference type="ARBA" id="ARBA00023065"/>
    </source>
</evidence>